<keyword evidence="2" id="KW-0812">Transmembrane</keyword>
<feature type="compositionally biased region" description="Low complexity" evidence="1">
    <location>
        <begin position="283"/>
        <end position="294"/>
    </location>
</feature>
<dbReference type="GO" id="GO:0036149">
    <property type="term" value="P:phosphatidylinositol acyl-chain remodeling"/>
    <property type="evidence" value="ECO:0007669"/>
    <property type="project" value="TreeGrafter"/>
</dbReference>
<keyword evidence="2" id="KW-1133">Transmembrane helix</keyword>
<dbReference type="SMART" id="SM00563">
    <property type="entry name" value="PlsC"/>
    <property type="match status" value="1"/>
</dbReference>
<organism evidence="4 5">
    <name type="scientific">Synchytrium microbalum</name>
    <dbReference type="NCBI Taxonomy" id="1806994"/>
    <lineage>
        <taxon>Eukaryota</taxon>
        <taxon>Fungi</taxon>
        <taxon>Fungi incertae sedis</taxon>
        <taxon>Chytridiomycota</taxon>
        <taxon>Chytridiomycota incertae sedis</taxon>
        <taxon>Chytridiomycetes</taxon>
        <taxon>Synchytriales</taxon>
        <taxon>Synchytriaceae</taxon>
        <taxon>Synchytrium</taxon>
    </lineage>
</organism>
<dbReference type="InterPro" id="IPR002123">
    <property type="entry name" value="Plipid/glycerol_acylTrfase"/>
</dbReference>
<dbReference type="STRING" id="1806994.A0A507BWP1"/>
<dbReference type="GeneID" id="42006575"/>
<dbReference type="GO" id="GO:0016746">
    <property type="term" value="F:acyltransferase activity"/>
    <property type="evidence" value="ECO:0007669"/>
    <property type="project" value="InterPro"/>
</dbReference>
<feature type="transmembrane region" description="Helical" evidence="2">
    <location>
        <begin position="14"/>
        <end position="44"/>
    </location>
</feature>
<dbReference type="Proteomes" id="UP000319731">
    <property type="component" value="Unassembled WGS sequence"/>
</dbReference>
<keyword evidence="5" id="KW-1185">Reference proteome</keyword>
<dbReference type="PANTHER" id="PTHR10983">
    <property type="entry name" value="1-ACYLGLYCEROL-3-PHOSPHATE ACYLTRANSFERASE-RELATED"/>
    <property type="match status" value="1"/>
</dbReference>
<dbReference type="Pfam" id="PF01553">
    <property type="entry name" value="Acyltransferase"/>
    <property type="match status" value="1"/>
</dbReference>
<comment type="caution">
    <text evidence="4">The sequence shown here is derived from an EMBL/GenBank/DDBJ whole genome shotgun (WGS) entry which is preliminary data.</text>
</comment>
<feature type="transmembrane region" description="Helical" evidence="2">
    <location>
        <begin position="363"/>
        <end position="391"/>
    </location>
</feature>
<accession>A0A507BWP1</accession>
<evidence type="ECO:0000313" key="5">
    <source>
        <dbReference type="Proteomes" id="UP000319731"/>
    </source>
</evidence>
<evidence type="ECO:0000256" key="1">
    <source>
        <dbReference type="SAM" id="MobiDB-lite"/>
    </source>
</evidence>
<feature type="transmembrane region" description="Helical" evidence="2">
    <location>
        <begin position="56"/>
        <end position="73"/>
    </location>
</feature>
<proteinExistence type="predicted"/>
<evidence type="ECO:0000256" key="2">
    <source>
        <dbReference type="SAM" id="Phobius"/>
    </source>
</evidence>
<feature type="domain" description="Phospholipid/glycerol acyltransferase" evidence="3">
    <location>
        <begin position="93"/>
        <end position="215"/>
    </location>
</feature>
<reference evidence="4 5" key="1">
    <citation type="journal article" date="2019" name="Sci. Rep.">
        <title>Comparative genomics of chytrid fungi reveal insights into the obligate biotrophic and pathogenic lifestyle of Synchytrium endobioticum.</title>
        <authorList>
            <person name="van de Vossenberg B.T.L.H."/>
            <person name="Warris S."/>
            <person name="Nguyen H.D.T."/>
            <person name="van Gent-Pelzer M.P.E."/>
            <person name="Joly D.L."/>
            <person name="van de Geest H.C."/>
            <person name="Bonants P.J.M."/>
            <person name="Smith D.S."/>
            <person name="Levesque C.A."/>
            <person name="van der Lee T.A.J."/>
        </authorList>
    </citation>
    <scope>NUCLEOTIDE SEQUENCE [LARGE SCALE GENOMIC DNA]</scope>
    <source>
        <strain evidence="4 5">JEL517</strain>
    </source>
</reference>
<evidence type="ECO:0000259" key="3">
    <source>
        <dbReference type="SMART" id="SM00563"/>
    </source>
</evidence>
<dbReference type="SUPFAM" id="SSF69593">
    <property type="entry name" value="Glycerol-3-phosphate (1)-acyltransferase"/>
    <property type="match status" value="1"/>
</dbReference>
<dbReference type="GO" id="GO:0005783">
    <property type="term" value="C:endoplasmic reticulum"/>
    <property type="evidence" value="ECO:0007669"/>
    <property type="project" value="TreeGrafter"/>
</dbReference>
<dbReference type="OrthoDB" id="189226at2759"/>
<dbReference type="EMBL" id="QEAO01000047">
    <property type="protein sequence ID" value="TPX31299.1"/>
    <property type="molecule type" value="Genomic_DNA"/>
</dbReference>
<keyword evidence="2" id="KW-0472">Membrane</keyword>
<sequence>MASVLFAPGSWPRYVLSAIFFVITCMGMGIAALLILVPSTILYVFSKRAYREILRWAMHLLASWMVLITWALAGPVEFVVSGDWDKLSKEDQVVMMSNHQTYTDWWWIGLLAHMYCAQGTLYIILMNFMIFIPIIGQIMYLSGFIFLKQSWKKDKKLVQKRLQGMKAVGLPYWLLIFPEGTLNTPPGKKMSHEFAVKTGISPEPVHVLLPRSTGLQFCCNKLRPELSALYDITIGYSGIAADEVPYYKHLPTTVFFSGTGPRRVHFHIKRLDLDRIPGISFGESRTSNTSSSNEDALKRGNSESTLNENHQESFNTWLRERFYVKDKQMVTFFDYGEFMDDTDSGFRKENSVSIKIKPTVWEWLSVITAILLVWFIAGAIFYAIAALIMYLV</sequence>
<feature type="transmembrane region" description="Helical" evidence="2">
    <location>
        <begin position="121"/>
        <end position="147"/>
    </location>
</feature>
<feature type="region of interest" description="Disordered" evidence="1">
    <location>
        <begin position="282"/>
        <end position="308"/>
    </location>
</feature>
<evidence type="ECO:0000313" key="4">
    <source>
        <dbReference type="EMBL" id="TPX31299.1"/>
    </source>
</evidence>
<protein>
    <recommendedName>
        <fullName evidence="3">Phospholipid/glycerol acyltransferase domain-containing protein</fullName>
    </recommendedName>
</protein>
<gene>
    <name evidence="4" type="ORF">SmJEL517_g05352</name>
</gene>
<name>A0A507BWP1_9FUNG</name>
<dbReference type="AlphaFoldDB" id="A0A507BWP1"/>
<dbReference type="PANTHER" id="PTHR10983:SF16">
    <property type="entry name" value="LYSOCARDIOLIPIN ACYLTRANSFERASE 1"/>
    <property type="match status" value="1"/>
</dbReference>
<dbReference type="CDD" id="cd07990">
    <property type="entry name" value="LPLAT_LCLAT1-like"/>
    <property type="match status" value="1"/>
</dbReference>
<dbReference type="RefSeq" id="XP_031022758.1">
    <property type="nucleotide sequence ID" value="XM_031171278.1"/>
</dbReference>